<feature type="domain" description="Minor capsid protein P11 C-terminal conserved region" evidence="2">
    <location>
        <begin position="88"/>
        <end position="171"/>
    </location>
</feature>
<evidence type="ECO:0000313" key="3">
    <source>
        <dbReference type="EMBL" id="QHT95465.1"/>
    </source>
</evidence>
<organism evidence="3">
    <name type="scientific">viral metagenome</name>
    <dbReference type="NCBI Taxonomy" id="1070528"/>
    <lineage>
        <taxon>unclassified sequences</taxon>
        <taxon>metagenomes</taxon>
        <taxon>organismal metagenomes</taxon>
    </lineage>
</organism>
<evidence type="ECO:0000259" key="2">
    <source>
        <dbReference type="Pfam" id="PF23983"/>
    </source>
</evidence>
<keyword evidence="1" id="KW-1133">Transmembrane helix</keyword>
<keyword evidence="1" id="KW-0812">Transmembrane</keyword>
<dbReference type="AlphaFoldDB" id="A0A6C0ISI0"/>
<reference evidence="3" key="1">
    <citation type="journal article" date="2020" name="Nature">
        <title>Giant virus diversity and host interactions through global metagenomics.</title>
        <authorList>
            <person name="Schulz F."/>
            <person name="Roux S."/>
            <person name="Paez-Espino D."/>
            <person name="Jungbluth S."/>
            <person name="Walsh D.A."/>
            <person name="Denef V.J."/>
            <person name="McMahon K.D."/>
            <person name="Konstantinidis K.T."/>
            <person name="Eloe-Fadrosh E.A."/>
            <person name="Kyrpides N.C."/>
            <person name="Woyke T."/>
        </authorList>
    </citation>
    <scope>NUCLEOTIDE SEQUENCE</scope>
    <source>
        <strain evidence="3">GVMAG-M-3300024261-8</strain>
    </source>
</reference>
<proteinExistence type="predicted"/>
<sequence>MFKKIQSGLAKFFTKDKTTIVMWALLLIILVGALYTYNNGKLLVRDNMETGVADEKKVKVEEPKKEGEGEVKPNDAPVLGYEMQNVANPADLLPKDENSKFAELNPNVMTAEGVAGGDMLEAGYHIGLDSVGQTLRNANLQLRSDPVIAKKDVGPWMASTIEPDLARTPLELGER</sequence>
<dbReference type="EMBL" id="MN740240">
    <property type="protein sequence ID" value="QHT95465.1"/>
    <property type="molecule type" value="Genomic_DNA"/>
</dbReference>
<keyword evidence="1" id="KW-0472">Membrane</keyword>
<dbReference type="InterPro" id="IPR055730">
    <property type="entry name" value="P11_C"/>
</dbReference>
<dbReference type="Pfam" id="PF23983">
    <property type="entry name" value="P11_C"/>
    <property type="match status" value="1"/>
</dbReference>
<name>A0A6C0ISI0_9ZZZZ</name>
<feature type="transmembrane region" description="Helical" evidence="1">
    <location>
        <begin position="20"/>
        <end position="38"/>
    </location>
</feature>
<evidence type="ECO:0000256" key="1">
    <source>
        <dbReference type="SAM" id="Phobius"/>
    </source>
</evidence>
<protein>
    <recommendedName>
        <fullName evidence="2">Minor capsid protein P11 C-terminal conserved region domain-containing protein</fullName>
    </recommendedName>
</protein>
<accession>A0A6C0ISI0</accession>